<keyword evidence="2" id="KW-0349">Heme</keyword>
<dbReference type="Pfam" id="PF00141">
    <property type="entry name" value="peroxidase"/>
    <property type="match status" value="1"/>
</dbReference>
<keyword evidence="1 9" id="KW-0575">Peroxidase</keyword>
<dbReference type="InterPro" id="IPR002016">
    <property type="entry name" value="Haem_peroxidase"/>
</dbReference>
<dbReference type="EMBL" id="JAGRRH010000020">
    <property type="protein sequence ID" value="KAG7347719.1"/>
    <property type="molecule type" value="Genomic_DNA"/>
</dbReference>
<dbReference type="GO" id="GO:0034599">
    <property type="term" value="P:cellular response to oxidative stress"/>
    <property type="evidence" value="ECO:0007669"/>
    <property type="project" value="InterPro"/>
</dbReference>
<evidence type="ECO:0000256" key="6">
    <source>
        <dbReference type="RuleBase" id="RU004241"/>
    </source>
</evidence>
<feature type="chain" id="PRO_5039909431" evidence="7">
    <location>
        <begin position="31"/>
        <end position="654"/>
    </location>
</feature>
<organism evidence="9 10">
    <name type="scientific">Nitzschia inconspicua</name>
    <dbReference type="NCBI Taxonomy" id="303405"/>
    <lineage>
        <taxon>Eukaryota</taxon>
        <taxon>Sar</taxon>
        <taxon>Stramenopiles</taxon>
        <taxon>Ochrophyta</taxon>
        <taxon>Bacillariophyta</taxon>
        <taxon>Bacillariophyceae</taxon>
        <taxon>Bacillariophycidae</taxon>
        <taxon>Bacillariales</taxon>
        <taxon>Bacillariaceae</taxon>
        <taxon>Nitzschia</taxon>
    </lineage>
</organism>
<keyword evidence="3" id="KW-0479">Metal-binding</keyword>
<keyword evidence="10" id="KW-1185">Reference proteome</keyword>
<dbReference type="GO" id="GO:0046872">
    <property type="term" value="F:metal ion binding"/>
    <property type="evidence" value="ECO:0007669"/>
    <property type="project" value="UniProtKB-KW"/>
</dbReference>
<evidence type="ECO:0000256" key="2">
    <source>
        <dbReference type="ARBA" id="ARBA00022617"/>
    </source>
</evidence>
<evidence type="ECO:0000256" key="3">
    <source>
        <dbReference type="ARBA" id="ARBA00022723"/>
    </source>
</evidence>
<accession>A0A9K3KPW1</accession>
<evidence type="ECO:0000313" key="10">
    <source>
        <dbReference type="Proteomes" id="UP000693970"/>
    </source>
</evidence>
<proteinExistence type="inferred from homology"/>
<evidence type="ECO:0000256" key="5">
    <source>
        <dbReference type="ARBA" id="ARBA00023004"/>
    </source>
</evidence>
<feature type="signal peptide" evidence="7">
    <location>
        <begin position="1"/>
        <end position="30"/>
    </location>
</feature>
<dbReference type="PANTHER" id="PTHR31356">
    <property type="entry name" value="THYLAKOID LUMENAL 29 KDA PROTEIN, CHLOROPLASTIC-RELATED"/>
    <property type="match status" value="1"/>
</dbReference>
<comment type="similarity">
    <text evidence="6">Belongs to the peroxidase family.</text>
</comment>
<dbReference type="GO" id="GO:0020037">
    <property type="term" value="F:heme binding"/>
    <property type="evidence" value="ECO:0007669"/>
    <property type="project" value="InterPro"/>
</dbReference>
<reference evidence="9" key="2">
    <citation type="submission" date="2021-04" db="EMBL/GenBank/DDBJ databases">
        <authorList>
            <person name="Podell S."/>
        </authorList>
    </citation>
    <scope>NUCLEOTIDE SEQUENCE</scope>
    <source>
        <strain evidence="9">Hildebrandi</strain>
    </source>
</reference>
<protein>
    <submittedName>
        <fullName evidence="9">Peroxidase</fullName>
    </submittedName>
</protein>
<gene>
    <name evidence="9" type="ORF">IV203_016424</name>
</gene>
<evidence type="ECO:0000259" key="8">
    <source>
        <dbReference type="Pfam" id="PF00141"/>
    </source>
</evidence>
<dbReference type="GO" id="GO:0000302">
    <property type="term" value="P:response to reactive oxygen species"/>
    <property type="evidence" value="ECO:0007669"/>
    <property type="project" value="TreeGrafter"/>
</dbReference>
<dbReference type="PANTHER" id="PTHR31356:SF36">
    <property type="entry name" value="L-ASCORBATE PEROXIDASE 3"/>
    <property type="match status" value="1"/>
</dbReference>
<evidence type="ECO:0000256" key="1">
    <source>
        <dbReference type="ARBA" id="ARBA00022559"/>
    </source>
</evidence>
<evidence type="ECO:0000256" key="7">
    <source>
        <dbReference type="SAM" id="SignalP"/>
    </source>
</evidence>
<keyword evidence="5" id="KW-0408">Iron</keyword>
<dbReference type="AlphaFoldDB" id="A0A9K3KPW1"/>
<feature type="domain" description="Plant heme peroxidase family profile" evidence="8">
    <location>
        <begin position="207"/>
        <end position="374"/>
    </location>
</feature>
<dbReference type="GO" id="GO:0042744">
    <property type="term" value="P:hydrogen peroxide catabolic process"/>
    <property type="evidence" value="ECO:0007669"/>
    <property type="project" value="TreeGrafter"/>
</dbReference>
<dbReference type="CDD" id="cd00314">
    <property type="entry name" value="plant_peroxidase_like"/>
    <property type="match status" value="1"/>
</dbReference>
<keyword evidence="4" id="KW-0560">Oxidoreductase</keyword>
<name>A0A9K3KPW1_9STRA</name>
<comment type="caution">
    <text evidence="9">The sequence shown here is derived from an EMBL/GenBank/DDBJ whole genome shotgun (WGS) entry which is preliminary data.</text>
</comment>
<dbReference type="OrthoDB" id="48879at2759"/>
<reference evidence="9" key="1">
    <citation type="journal article" date="2021" name="Sci. Rep.">
        <title>Diploid genomic architecture of Nitzschia inconspicua, an elite biomass production diatom.</title>
        <authorList>
            <person name="Oliver A."/>
            <person name="Podell S."/>
            <person name="Pinowska A."/>
            <person name="Traller J.C."/>
            <person name="Smith S.R."/>
            <person name="McClure R."/>
            <person name="Beliaev A."/>
            <person name="Bohutskyi P."/>
            <person name="Hill E.A."/>
            <person name="Rabines A."/>
            <person name="Zheng H."/>
            <person name="Allen L.Z."/>
            <person name="Kuo A."/>
            <person name="Grigoriev I.V."/>
            <person name="Allen A.E."/>
            <person name="Hazlebeck D."/>
            <person name="Allen E.E."/>
        </authorList>
    </citation>
    <scope>NUCLEOTIDE SEQUENCE</scope>
    <source>
        <strain evidence="9">Hildebrandi</strain>
    </source>
</reference>
<dbReference type="GO" id="GO:0004601">
    <property type="term" value="F:peroxidase activity"/>
    <property type="evidence" value="ECO:0007669"/>
    <property type="project" value="UniProtKB-KW"/>
</dbReference>
<dbReference type="InterPro" id="IPR044831">
    <property type="entry name" value="Ccp1-like"/>
</dbReference>
<keyword evidence="7" id="KW-0732">Signal</keyword>
<evidence type="ECO:0000256" key="4">
    <source>
        <dbReference type="ARBA" id="ARBA00023002"/>
    </source>
</evidence>
<dbReference type="Proteomes" id="UP000693970">
    <property type="component" value="Unassembled WGS sequence"/>
</dbReference>
<evidence type="ECO:0000313" key="9">
    <source>
        <dbReference type="EMBL" id="KAG7347719.1"/>
    </source>
</evidence>
<sequence length="654" mass="70271">MNHMHPLQAQMFCIPLLLLLLLNLVQRSEAAATVSLDKGSYCQGEQIAVSFDGVEGEGIWVGIYKQDDITDFANLPDWETEKLKGWVLTCGERSETGCSEWPTTGTVELETDLLEEDEYVIVISEDRAALSAQAFTDTFLVVSCGEPVSVIEDFPTTLTGSNVIVVVDDGSEGSATIVEAEISEPAGSPGGVLVADSSIIGIIQDARTQILDMIQADNDLIGKFLRLVFHDCVGGCDGCIDMTNPDHGGLAKPIEVLAPIVDLFADQGLTRTDIWMLSALAAIDVALPLDMRDINTDLHWIGRRTCESFGDCGNAFHGGPTVCTEMLGPHRDMCHGGSGTATMQRFFEDEFNFTPQQITAIMGAHSVGAMHRENSGHSGKWDLSPTSLDIGYWIELVGQPPNFVLQEVDNSDLPGIPNQHNWLGVLNPGTEVVMLNIDMALVRNVPDIEDGIDCDFETCSRDTPFMTHVNNYLVDTRLFLTDFLDVMNVLIDHGHDKNGECPIGQVCSFGFGATAALIVEAMPVEASSNPPVSLPTFSEPEDGDPTLTVNKSCYNSGDIIVASFENISGTGIVIGIFAADLVTDFRQLPPFNGGDLKESVLSCGNTQCHTWMSSGGAQLSTANLDPGRYVAAISGTDASSEGQAAINFQVGNCD</sequence>